<comment type="caution">
    <text evidence="12">The sequence shown here is derived from an EMBL/GenBank/DDBJ whole genome shotgun (WGS) entry which is preliminary data.</text>
</comment>
<dbReference type="InterPro" id="IPR002205">
    <property type="entry name" value="Topo_IIA_dom_A"/>
</dbReference>
<comment type="function">
    <text evidence="9">A type II topoisomerase that negatively supercoils closed circular double-stranded (ds) DNA in an ATP-dependent manner to modulate DNA topology and maintain chromosomes in an underwound state. Negative supercoiling favors strand separation, and DNA replication, transcription, recombination and repair, all of which involve strand separation. Also able to catalyze the interconversion of other topological isomers of dsDNA rings, including catenanes and knotted rings. Type II topoisomerases break and join 2 DNA strands simultaneously in an ATP-dependent manner.</text>
</comment>
<keyword evidence="6 9" id="KW-0238">DNA-binding</keyword>
<dbReference type="Gene3D" id="1.10.268.10">
    <property type="entry name" value="Topoisomerase, domain 3"/>
    <property type="match status" value="1"/>
</dbReference>
<comment type="subcellular location">
    <subcellularLocation>
        <location evidence="9">Cytoplasm</location>
    </subcellularLocation>
</comment>
<dbReference type="GO" id="GO:0005737">
    <property type="term" value="C:cytoplasm"/>
    <property type="evidence" value="ECO:0007669"/>
    <property type="project" value="UniProtKB-SubCell"/>
</dbReference>
<dbReference type="GO" id="GO:0009330">
    <property type="term" value="C:DNA topoisomerase type II (double strand cut, ATP-hydrolyzing) complex"/>
    <property type="evidence" value="ECO:0007669"/>
    <property type="project" value="TreeGrafter"/>
</dbReference>
<comment type="miscellaneous">
    <text evidence="9">Few gyrases are as efficient as E.coli at forming negative supercoils. Not all organisms have 2 type II topoisomerases; in organisms with a single type II topoisomerase this enzyme also has to decatenate newly replicated chromosomes.</text>
</comment>
<evidence type="ECO:0000313" key="12">
    <source>
        <dbReference type="EMBL" id="PIP21664.1"/>
    </source>
</evidence>
<dbReference type="GO" id="GO:0005694">
    <property type="term" value="C:chromosome"/>
    <property type="evidence" value="ECO:0007669"/>
    <property type="project" value="InterPro"/>
</dbReference>
<comment type="subunit">
    <text evidence="9">Heterotetramer, composed of two GyrA and two GyrB chains. In the heterotetramer, GyrA contains the active site tyrosine that forms a transient covalent intermediate with DNA, while GyrB binds cofactors and catalyzes ATP hydrolysis.</text>
</comment>
<keyword evidence="4 9" id="KW-0067">ATP-binding</keyword>
<dbReference type="InterPro" id="IPR035516">
    <property type="entry name" value="Gyrase/topoIV_suA_C"/>
</dbReference>
<dbReference type="GO" id="GO:0006265">
    <property type="term" value="P:DNA topological change"/>
    <property type="evidence" value="ECO:0007669"/>
    <property type="project" value="UniProtKB-UniRule"/>
</dbReference>
<dbReference type="FunFam" id="3.30.1360.40:FF:000002">
    <property type="entry name" value="DNA gyrase subunit A"/>
    <property type="match status" value="1"/>
</dbReference>
<dbReference type="FunFam" id="2.120.10.90:FF:000005">
    <property type="entry name" value="DNA topoisomerase 4 subunit A"/>
    <property type="match status" value="1"/>
</dbReference>
<dbReference type="Pfam" id="PF03989">
    <property type="entry name" value="DNA_gyraseA_C"/>
    <property type="match status" value="6"/>
</dbReference>
<dbReference type="HAMAP" id="MF_01897">
    <property type="entry name" value="GyrA"/>
    <property type="match status" value="1"/>
</dbReference>
<dbReference type="InterPro" id="IPR005743">
    <property type="entry name" value="GyrA"/>
</dbReference>
<dbReference type="SUPFAM" id="SSF56719">
    <property type="entry name" value="Type II DNA topoisomerase"/>
    <property type="match status" value="1"/>
</dbReference>
<keyword evidence="5 9" id="KW-0799">Topoisomerase</keyword>
<feature type="active site" description="O-(5'-phospho-DNA)-tyrosine intermediate" evidence="9 10">
    <location>
        <position position="131"/>
    </location>
</feature>
<dbReference type="InterPro" id="IPR013757">
    <property type="entry name" value="Topo_IIA_A_a_sf"/>
</dbReference>
<name>A0A2G9YR18_9BACT</name>
<dbReference type="InterPro" id="IPR050220">
    <property type="entry name" value="Type_II_DNA_Topoisomerases"/>
</dbReference>
<dbReference type="SMART" id="SM00434">
    <property type="entry name" value="TOP4c"/>
    <property type="match status" value="1"/>
</dbReference>
<sequence>MKKSNPPSENLPKKENILPKDIESEMQQSYLDYAMSVIVARALPDVRDGLKPVHRRILYAMNDMGLTSGAKFRKSATVVGEVLGKYHPHGDIAVYDTLVRLAQDFSVRYQLIKGQGNFGSLDGDPAAAQRYTEAKLASISDELLADINKNTVDFVPNYDSTKYEPSVLPSKIPNLLLNGSMGIAVGMATNIPPHNLGEVIDGLIYVIDHPDCSIDELIEIIPGPDFPTGGNIYNIAEIKNAYATGKGRILMRGKAEIVEDKKENWQIVISEIPYQVNKAELVTKIAQLVKDKKIEGIADLRDESDRKEGVRVVLDLKSSAYPKKILNRLFDLTQLQLVFHVNMLALIDGLLPRVLTLKDILDQFIAHRKIVVKRRTEFDLKNTKVRIHILEGLKLALANIDAIVKTIKESKNCEDAAKNLITKFKLSPAQTDAILQMQLATLAALERERIENELKEKIKLAEKLTKILSSEQEILKVIKDELLETKNKFSDDRRTRIFKQGVSKFEAEDLIPNEQTLVVITKDNYIKRVPTTTYKVQFRGGKGVMGLGMKEEDFVEKLLSTNTLNDIMFFTNKGRVFTTKVYELPSSNRQSKGKAIVNLINISPDEKVTAVISQDSNEDKHFVMVTLKGMIKKTEISAYKNIRKTGIIAIKLLPDDQLRWVKTTSGQDSILLASKDGLAIHFHENEVRPMGRAAFGVRGIRLRASDELVTMAVAKDPNANILVVLENGLGKKTSVSKFHLQKRGGLGMKVAKVTQKTGKVVYMQIVEDKPGDAILVSKAGQMIRIPHKSIKKLNRDTQGIILMRLKGNDKVATVSLTYAHSTGAVSEIVLNPQEDKTTSTPTDKKIVQE</sequence>
<evidence type="ECO:0000256" key="6">
    <source>
        <dbReference type="ARBA" id="ARBA00023125"/>
    </source>
</evidence>
<dbReference type="Gene3D" id="3.90.199.10">
    <property type="entry name" value="Topoisomerase II, domain 5"/>
    <property type="match status" value="1"/>
</dbReference>
<dbReference type="Gene3D" id="3.30.1360.40">
    <property type="match status" value="1"/>
</dbReference>
<evidence type="ECO:0000256" key="9">
    <source>
        <dbReference type="HAMAP-Rule" id="MF_01897"/>
    </source>
</evidence>
<dbReference type="Proteomes" id="UP000231567">
    <property type="component" value="Unassembled WGS sequence"/>
</dbReference>
<dbReference type="NCBIfam" id="TIGR01063">
    <property type="entry name" value="gyrA"/>
    <property type="match status" value="1"/>
</dbReference>
<dbReference type="GO" id="GO:0034335">
    <property type="term" value="F:DNA negative supercoiling activity"/>
    <property type="evidence" value="ECO:0007669"/>
    <property type="project" value="UniProtKB-ARBA"/>
</dbReference>
<dbReference type="InterPro" id="IPR013760">
    <property type="entry name" value="Topo_IIA-like_dom_sf"/>
</dbReference>
<dbReference type="InterPro" id="IPR006691">
    <property type="entry name" value="GyrA/parC_rep"/>
</dbReference>
<organism evidence="12 13">
    <name type="scientific">Candidatus Nealsonbacteria bacterium CG23_combo_of_CG06-09_8_20_14_all_40_13</name>
    <dbReference type="NCBI Taxonomy" id="1974724"/>
    <lineage>
        <taxon>Bacteria</taxon>
        <taxon>Candidatus Nealsoniibacteriota</taxon>
    </lineage>
</organism>
<feature type="domain" description="Topo IIA-type catalytic" evidence="11">
    <location>
        <begin position="43"/>
        <end position="510"/>
    </location>
</feature>
<dbReference type="EC" id="5.6.2.2" evidence="9"/>
<dbReference type="Gene3D" id="2.120.10.90">
    <property type="entry name" value="DNA gyrase/topoisomerase IV, subunit A, C-terminal"/>
    <property type="match status" value="1"/>
</dbReference>
<evidence type="ECO:0000313" key="13">
    <source>
        <dbReference type="Proteomes" id="UP000231567"/>
    </source>
</evidence>
<proteinExistence type="inferred from homology"/>
<dbReference type="InterPro" id="IPR013758">
    <property type="entry name" value="Topo_IIA_A/C_ab"/>
</dbReference>
<dbReference type="SUPFAM" id="SSF101904">
    <property type="entry name" value="GyrA/ParC C-terminal domain-like"/>
    <property type="match status" value="1"/>
</dbReference>
<evidence type="ECO:0000256" key="7">
    <source>
        <dbReference type="ARBA" id="ARBA00023235"/>
    </source>
</evidence>
<evidence type="ECO:0000256" key="5">
    <source>
        <dbReference type="ARBA" id="ARBA00023029"/>
    </source>
</evidence>
<dbReference type="FunFam" id="3.90.199.10:FF:000001">
    <property type="entry name" value="DNA gyrase subunit A"/>
    <property type="match status" value="1"/>
</dbReference>
<dbReference type="NCBIfam" id="NF004044">
    <property type="entry name" value="PRK05561.1"/>
    <property type="match status" value="1"/>
</dbReference>
<dbReference type="GO" id="GO:0006261">
    <property type="term" value="P:DNA-templated DNA replication"/>
    <property type="evidence" value="ECO:0007669"/>
    <property type="project" value="UniProtKB-UniRule"/>
</dbReference>
<evidence type="ECO:0000256" key="2">
    <source>
        <dbReference type="ARBA" id="ARBA00008263"/>
    </source>
</evidence>
<dbReference type="GO" id="GO:0005524">
    <property type="term" value="F:ATP binding"/>
    <property type="evidence" value="ECO:0007669"/>
    <property type="project" value="UniProtKB-UniRule"/>
</dbReference>
<dbReference type="GO" id="GO:0003677">
    <property type="term" value="F:DNA binding"/>
    <property type="evidence" value="ECO:0007669"/>
    <property type="project" value="UniProtKB-UniRule"/>
</dbReference>
<evidence type="ECO:0000256" key="10">
    <source>
        <dbReference type="PROSITE-ProRule" id="PRU01384"/>
    </source>
</evidence>
<keyword evidence="9" id="KW-0963">Cytoplasm</keyword>
<dbReference type="PANTHER" id="PTHR43493:SF5">
    <property type="entry name" value="DNA GYRASE SUBUNIT A, CHLOROPLASTIC_MITOCHONDRIAL"/>
    <property type="match status" value="1"/>
</dbReference>
<comment type="caution">
    <text evidence="9">Lacks conserved residue(s) required for the propagation of feature annotation.</text>
</comment>
<dbReference type="FunFam" id="1.10.268.10:FF:000001">
    <property type="entry name" value="DNA gyrase subunit A"/>
    <property type="match status" value="1"/>
</dbReference>
<gene>
    <name evidence="9" type="primary">gyrA</name>
    <name evidence="12" type="ORF">COX39_01530</name>
</gene>
<dbReference type="AlphaFoldDB" id="A0A2G9YR18"/>
<comment type="catalytic activity">
    <reaction evidence="1 9 10">
        <text>ATP-dependent breakage, passage and rejoining of double-stranded DNA.</text>
        <dbReference type="EC" id="5.6.2.2"/>
    </reaction>
</comment>
<keyword evidence="7 9" id="KW-0413">Isomerase</keyword>
<keyword evidence="3 9" id="KW-0547">Nucleotide-binding</keyword>
<evidence type="ECO:0000259" key="11">
    <source>
        <dbReference type="PROSITE" id="PS52040"/>
    </source>
</evidence>
<evidence type="ECO:0000256" key="1">
    <source>
        <dbReference type="ARBA" id="ARBA00000185"/>
    </source>
</evidence>
<evidence type="ECO:0000256" key="4">
    <source>
        <dbReference type="ARBA" id="ARBA00022840"/>
    </source>
</evidence>
<dbReference type="PANTHER" id="PTHR43493">
    <property type="entry name" value="DNA GYRASE/TOPOISOMERASE SUBUNIT A"/>
    <property type="match status" value="1"/>
</dbReference>
<comment type="subunit">
    <text evidence="8">Heterotetramer composed of ParC and ParE.</text>
</comment>
<dbReference type="NCBIfam" id="NF004043">
    <property type="entry name" value="PRK05560.1"/>
    <property type="match status" value="1"/>
</dbReference>
<reference evidence="12 13" key="1">
    <citation type="submission" date="2017-09" db="EMBL/GenBank/DDBJ databases">
        <title>Depth-based differentiation of microbial function through sediment-hosted aquifers and enrichment of novel symbionts in the deep terrestrial subsurface.</title>
        <authorList>
            <person name="Probst A.J."/>
            <person name="Ladd B."/>
            <person name="Jarett J.K."/>
            <person name="Geller-Mcgrath D.E."/>
            <person name="Sieber C.M."/>
            <person name="Emerson J.B."/>
            <person name="Anantharaman K."/>
            <person name="Thomas B.C."/>
            <person name="Malmstrom R."/>
            <person name="Stieglmeier M."/>
            <person name="Klingl A."/>
            <person name="Woyke T."/>
            <person name="Ryan C.M."/>
            <person name="Banfield J.F."/>
        </authorList>
    </citation>
    <scope>NUCLEOTIDE SEQUENCE [LARGE SCALE GENOMIC DNA]</scope>
    <source>
        <strain evidence="12">CG23_combo_of_CG06-09_8_20_14_all_40_13</strain>
    </source>
</reference>
<evidence type="ECO:0000256" key="8">
    <source>
        <dbReference type="ARBA" id="ARBA00063644"/>
    </source>
</evidence>
<accession>A0A2G9YR18</accession>
<evidence type="ECO:0000256" key="3">
    <source>
        <dbReference type="ARBA" id="ARBA00022741"/>
    </source>
</evidence>
<dbReference type="CDD" id="cd00187">
    <property type="entry name" value="TOP4c"/>
    <property type="match status" value="1"/>
</dbReference>
<dbReference type="Pfam" id="PF00521">
    <property type="entry name" value="DNA_topoisoIV"/>
    <property type="match status" value="1"/>
</dbReference>
<comment type="similarity">
    <text evidence="2 9">Belongs to the type II topoisomerase GyrA/ParC subunit family.</text>
</comment>
<dbReference type="EMBL" id="PCRM01000025">
    <property type="protein sequence ID" value="PIP21664.1"/>
    <property type="molecule type" value="Genomic_DNA"/>
</dbReference>
<dbReference type="PROSITE" id="PS52040">
    <property type="entry name" value="TOPO_IIA"/>
    <property type="match status" value="1"/>
</dbReference>
<protein>
    <recommendedName>
        <fullName evidence="9">DNA gyrase subunit A</fullName>
        <ecNumber evidence="9">5.6.2.2</ecNumber>
    </recommendedName>
</protein>